<keyword evidence="3" id="KW-1185">Reference proteome</keyword>
<evidence type="ECO:0000313" key="2">
    <source>
        <dbReference type="EMBL" id="KAK3343548.1"/>
    </source>
</evidence>
<accession>A0AAJ0M959</accession>
<reference evidence="2" key="2">
    <citation type="submission" date="2023-06" db="EMBL/GenBank/DDBJ databases">
        <authorList>
            <consortium name="Lawrence Berkeley National Laboratory"/>
            <person name="Haridas S."/>
            <person name="Hensen N."/>
            <person name="Bonometti L."/>
            <person name="Westerberg I."/>
            <person name="Brannstrom I.O."/>
            <person name="Guillou S."/>
            <person name="Cros-Aarteil S."/>
            <person name="Calhoun S."/>
            <person name="Kuo A."/>
            <person name="Mondo S."/>
            <person name="Pangilinan J."/>
            <person name="Riley R."/>
            <person name="Labutti K."/>
            <person name="Andreopoulos B."/>
            <person name="Lipzen A."/>
            <person name="Chen C."/>
            <person name="Yanf M."/>
            <person name="Daum C."/>
            <person name="Ng V."/>
            <person name="Clum A."/>
            <person name="Steindorff A."/>
            <person name="Ohm R."/>
            <person name="Martin F."/>
            <person name="Silar P."/>
            <person name="Natvig D."/>
            <person name="Lalanne C."/>
            <person name="Gautier V."/>
            <person name="Ament-Velasquez S.L."/>
            <person name="Kruys A."/>
            <person name="Hutchinson M.I."/>
            <person name="Powell A.J."/>
            <person name="Barry K."/>
            <person name="Miller A.N."/>
            <person name="Grigoriev I.V."/>
            <person name="Debuchy R."/>
            <person name="Gladieux P."/>
            <person name="Thoren M.H."/>
            <person name="Johannesson H."/>
        </authorList>
    </citation>
    <scope>NUCLEOTIDE SEQUENCE</scope>
    <source>
        <strain evidence="2">CBS 955.72</strain>
    </source>
</reference>
<evidence type="ECO:0000256" key="1">
    <source>
        <dbReference type="SAM" id="MobiDB-lite"/>
    </source>
</evidence>
<feature type="compositionally biased region" description="Basic and acidic residues" evidence="1">
    <location>
        <begin position="37"/>
        <end position="48"/>
    </location>
</feature>
<feature type="compositionally biased region" description="Basic and acidic residues" evidence="1">
    <location>
        <begin position="460"/>
        <end position="473"/>
    </location>
</feature>
<evidence type="ECO:0000313" key="3">
    <source>
        <dbReference type="Proteomes" id="UP001275084"/>
    </source>
</evidence>
<comment type="caution">
    <text evidence="2">The sequence shown here is derived from an EMBL/GenBank/DDBJ whole genome shotgun (WGS) entry which is preliminary data.</text>
</comment>
<organism evidence="2 3">
    <name type="scientific">Lasiosphaeria hispida</name>
    <dbReference type="NCBI Taxonomy" id="260671"/>
    <lineage>
        <taxon>Eukaryota</taxon>
        <taxon>Fungi</taxon>
        <taxon>Dikarya</taxon>
        <taxon>Ascomycota</taxon>
        <taxon>Pezizomycotina</taxon>
        <taxon>Sordariomycetes</taxon>
        <taxon>Sordariomycetidae</taxon>
        <taxon>Sordariales</taxon>
        <taxon>Lasiosphaeriaceae</taxon>
        <taxon>Lasiosphaeria</taxon>
    </lineage>
</organism>
<dbReference type="AlphaFoldDB" id="A0AAJ0M959"/>
<sequence length="587" mass="65067">MSTYPHPHAPHHQPPRLLGLHSGVAAQFTAGLSSGVKELKPKKFDGTPKSRPKRMAPCRPQRSDPDGLKKAIFLGDSKLDWSHPLASTEVLAHASPLLAASHPLALFSPRASFSASLRRKEIWISNLSVICQPARNRHGYTRAMALRQKLVKPFVVEPTLDHTHSVVFLHRFPEATSDDELSDKVLSSKQTRNHRTLHEQFPTVRWVFPFAKTGARPYGNLTIDDKAAVGLATTRTPYITQILLQEAKRAGGLDKVVLGGQGETAVAGHEAMASFPEISAALRSRPGEVEGFLRDTFHAPSWTDATTCPRLAGFVGMHAEAREVTRDIASYGIASKAPNDPPRVNTSIVVNTPHCFIHGGYKVQTTTWDGRRIDDFAKFLALDLGVYRVPDPEVQLGKNETLTPKDRREQKPFEEREALNEVQKRALKLAKEKMENKAMVDKIKQRIEADKVERKIRKERERQARLRTQRLEAEAAQGPETEAAQRPEAKARTKHSYSSKGGFGTMDTQARESSEGSEDSDGDYSGSEWSKSHSKEKSKKQPPGRRAAGEMDWEAPSGVKGEMSEARMRAFGLIPGNKTAAEEEKDA</sequence>
<dbReference type="EMBL" id="JAUIQD010000007">
    <property type="protein sequence ID" value="KAK3343548.1"/>
    <property type="molecule type" value="Genomic_DNA"/>
</dbReference>
<dbReference type="InterPro" id="IPR029058">
    <property type="entry name" value="AB_hydrolase_fold"/>
</dbReference>
<proteinExistence type="predicted"/>
<name>A0AAJ0M959_9PEZI</name>
<feature type="region of interest" description="Disordered" evidence="1">
    <location>
        <begin position="37"/>
        <end position="67"/>
    </location>
</feature>
<feature type="region of interest" description="Disordered" evidence="1">
    <location>
        <begin position="460"/>
        <end position="561"/>
    </location>
</feature>
<gene>
    <name evidence="2" type="ORF">B0T25DRAFT_634625</name>
</gene>
<reference evidence="2" key="1">
    <citation type="journal article" date="2023" name="Mol. Phylogenet. Evol.">
        <title>Genome-scale phylogeny and comparative genomics of the fungal order Sordariales.</title>
        <authorList>
            <person name="Hensen N."/>
            <person name="Bonometti L."/>
            <person name="Westerberg I."/>
            <person name="Brannstrom I.O."/>
            <person name="Guillou S."/>
            <person name="Cros-Aarteil S."/>
            <person name="Calhoun S."/>
            <person name="Haridas S."/>
            <person name="Kuo A."/>
            <person name="Mondo S."/>
            <person name="Pangilinan J."/>
            <person name="Riley R."/>
            <person name="LaButti K."/>
            <person name="Andreopoulos B."/>
            <person name="Lipzen A."/>
            <person name="Chen C."/>
            <person name="Yan M."/>
            <person name="Daum C."/>
            <person name="Ng V."/>
            <person name="Clum A."/>
            <person name="Steindorff A."/>
            <person name="Ohm R.A."/>
            <person name="Martin F."/>
            <person name="Silar P."/>
            <person name="Natvig D.O."/>
            <person name="Lalanne C."/>
            <person name="Gautier V."/>
            <person name="Ament-Velasquez S.L."/>
            <person name="Kruys A."/>
            <person name="Hutchinson M.I."/>
            <person name="Powell A.J."/>
            <person name="Barry K."/>
            <person name="Miller A.N."/>
            <person name="Grigoriev I.V."/>
            <person name="Debuchy R."/>
            <person name="Gladieux P."/>
            <person name="Hiltunen Thoren M."/>
            <person name="Johannesson H."/>
        </authorList>
    </citation>
    <scope>NUCLEOTIDE SEQUENCE</scope>
    <source>
        <strain evidence="2">CBS 955.72</strain>
    </source>
</reference>
<dbReference type="Gene3D" id="3.40.50.1820">
    <property type="entry name" value="alpha/beta hydrolase"/>
    <property type="match status" value="1"/>
</dbReference>
<dbReference type="Proteomes" id="UP001275084">
    <property type="component" value="Unassembled WGS sequence"/>
</dbReference>
<protein>
    <submittedName>
        <fullName evidence="2">Uncharacterized protein</fullName>
    </submittedName>
</protein>